<dbReference type="GO" id="GO:0005634">
    <property type="term" value="C:nucleus"/>
    <property type="evidence" value="ECO:0007669"/>
    <property type="project" value="UniProtKB-SubCell"/>
</dbReference>
<feature type="region of interest" description="Disordered" evidence="5">
    <location>
        <begin position="473"/>
        <end position="558"/>
    </location>
</feature>
<name>A0AAJ6XT92_POPEU</name>
<dbReference type="PROSITE" id="PS50071">
    <property type="entry name" value="HOMEOBOX_2"/>
    <property type="match status" value="1"/>
</dbReference>
<feature type="compositionally biased region" description="Polar residues" evidence="5">
    <location>
        <begin position="617"/>
        <end position="631"/>
    </location>
</feature>
<dbReference type="Proteomes" id="UP000694918">
    <property type="component" value="Unplaced"/>
</dbReference>
<proteinExistence type="predicted"/>
<feature type="region of interest" description="Disordered" evidence="5">
    <location>
        <begin position="314"/>
        <end position="375"/>
    </location>
</feature>
<protein>
    <submittedName>
        <fullName evidence="8">Uncharacterized protein LOC105129883</fullName>
    </submittedName>
</protein>
<evidence type="ECO:0000256" key="5">
    <source>
        <dbReference type="SAM" id="MobiDB-lite"/>
    </source>
</evidence>
<feature type="compositionally biased region" description="Basic and acidic residues" evidence="5">
    <location>
        <begin position="331"/>
        <end position="347"/>
    </location>
</feature>
<dbReference type="GO" id="GO:0003682">
    <property type="term" value="F:chromatin binding"/>
    <property type="evidence" value="ECO:0007669"/>
    <property type="project" value="TreeGrafter"/>
</dbReference>
<dbReference type="PANTHER" id="PTHR12628:SF13">
    <property type="entry name" value="HOMEOBOX PROTEIN HAT3.1"/>
    <property type="match status" value="1"/>
</dbReference>
<evidence type="ECO:0000313" key="8">
    <source>
        <dbReference type="RefSeq" id="XP_011030428.1"/>
    </source>
</evidence>
<dbReference type="Gene3D" id="1.10.10.60">
    <property type="entry name" value="Homeodomain-like"/>
    <property type="match status" value="1"/>
</dbReference>
<reference evidence="8" key="1">
    <citation type="submission" date="2025-08" db="UniProtKB">
        <authorList>
            <consortium name="RefSeq"/>
        </authorList>
    </citation>
    <scope>IDENTIFICATION</scope>
</reference>
<gene>
    <name evidence="8" type="primary">LOC105129883</name>
</gene>
<dbReference type="Pfam" id="PF00046">
    <property type="entry name" value="Homeodomain"/>
    <property type="match status" value="1"/>
</dbReference>
<feature type="compositionally biased region" description="Polar residues" evidence="5">
    <location>
        <begin position="191"/>
        <end position="207"/>
    </location>
</feature>
<comment type="subcellular location">
    <subcellularLocation>
        <location evidence="1 3 4">Nucleus</location>
    </subcellularLocation>
</comment>
<dbReference type="CDD" id="cd00086">
    <property type="entry name" value="homeodomain"/>
    <property type="match status" value="1"/>
</dbReference>
<dbReference type="RefSeq" id="XP_011030428.1">
    <property type="nucleotide sequence ID" value="XM_011032126.1"/>
</dbReference>
<feature type="region of interest" description="Disordered" evidence="5">
    <location>
        <begin position="617"/>
        <end position="643"/>
    </location>
</feature>
<feature type="region of interest" description="Disordered" evidence="5">
    <location>
        <begin position="91"/>
        <end position="128"/>
    </location>
</feature>
<accession>A0AAJ6XT92</accession>
<feature type="region of interest" description="Disordered" evidence="5">
    <location>
        <begin position="191"/>
        <end position="213"/>
    </location>
</feature>
<dbReference type="PANTHER" id="PTHR12628">
    <property type="entry name" value="POLYCOMB-LIKE TRANSCRIPTION FACTOR"/>
    <property type="match status" value="1"/>
</dbReference>
<feature type="region of interest" description="Disordered" evidence="5">
    <location>
        <begin position="269"/>
        <end position="290"/>
    </location>
</feature>
<feature type="region of interest" description="Disordered" evidence="5">
    <location>
        <begin position="1"/>
        <end position="40"/>
    </location>
</feature>
<keyword evidence="2 3" id="KW-0539">Nucleus</keyword>
<evidence type="ECO:0000256" key="2">
    <source>
        <dbReference type="ARBA" id="ARBA00023242"/>
    </source>
</evidence>
<evidence type="ECO:0000313" key="7">
    <source>
        <dbReference type="Proteomes" id="UP000694918"/>
    </source>
</evidence>
<evidence type="ECO:0000256" key="3">
    <source>
        <dbReference type="PROSITE-ProRule" id="PRU00108"/>
    </source>
</evidence>
<dbReference type="SUPFAM" id="SSF46689">
    <property type="entry name" value="Homeodomain-like"/>
    <property type="match status" value="1"/>
</dbReference>
<dbReference type="AlphaFoldDB" id="A0AAJ6XT92"/>
<dbReference type="SMART" id="SM00389">
    <property type="entry name" value="HOX"/>
    <property type="match status" value="1"/>
</dbReference>
<organism evidence="7 8">
    <name type="scientific">Populus euphratica</name>
    <name type="common">Euphrates poplar</name>
    <dbReference type="NCBI Taxonomy" id="75702"/>
    <lineage>
        <taxon>Eukaryota</taxon>
        <taxon>Viridiplantae</taxon>
        <taxon>Streptophyta</taxon>
        <taxon>Embryophyta</taxon>
        <taxon>Tracheophyta</taxon>
        <taxon>Spermatophyta</taxon>
        <taxon>Magnoliopsida</taxon>
        <taxon>eudicotyledons</taxon>
        <taxon>Gunneridae</taxon>
        <taxon>Pentapetalae</taxon>
        <taxon>rosids</taxon>
        <taxon>fabids</taxon>
        <taxon>Malpighiales</taxon>
        <taxon>Salicaceae</taxon>
        <taxon>Saliceae</taxon>
        <taxon>Populus</taxon>
    </lineage>
</organism>
<feature type="compositionally biased region" description="Polar residues" evidence="5">
    <location>
        <begin position="503"/>
        <end position="514"/>
    </location>
</feature>
<keyword evidence="3 4" id="KW-0238">DNA-binding</keyword>
<dbReference type="GO" id="GO:0003677">
    <property type="term" value="F:DNA binding"/>
    <property type="evidence" value="ECO:0007669"/>
    <property type="project" value="UniProtKB-UniRule"/>
</dbReference>
<evidence type="ECO:0000259" key="6">
    <source>
        <dbReference type="PROSITE" id="PS50071"/>
    </source>
</evidence>
<feature type="compositionally biased region" description="Basic and acidic residues" evidence="5">
    <location>
        <begin position="515"/>
        <end position="526"/>
    </location>
</feature>
<dbReference type="GO" id="GO:0045814">
    <property type="term" value="P:negative regulation of gene expression, epigenetic"/>
    <property type="evidence" value="ECO:0007669"/>
    <property type="project" value="TreeGrafter"/>
</dbReference>
<dbReference type="GeneID" id="105129883"/>
<dbReference type="InterPro" id="IPR001356">
    <property type="entry name" value="HD"/>
</dbReference>
<evidence type="ECO:0000256" key="4">
    <source>
        <dbReference type="RuleBase" id="RU000682"/>
    </source>
</evidence>
<feature type="compositionally biased region" description="Low complexity" evidence="5">
    <location>
        <begin position="350"/>
        <end position="360"/>
    </location>
</feature>
<feature type="DNA-binding region" description="Homeobox" evidence="3">
    <location>
        <begin position="577"/>
        <end position="619"/>
    </location>
</feature>
<feature type="compositionally biased region" description="Polar residues" evidence="5">
    <location>
        <begin position="528"/>
        <end position="542"/>
    </location>
</feature>
<dbReference type="KEGG" id="peu:105129883"/>
<dbReference type="InterPro" id="IPR009057">
    <property type="entry name" value="Homeodomain-like_sf"/>
</dbReference>
<keyword evidence="7" id="KW-1185">Reference proteome</keyword>
<evidence type="ECO:0000256" key="1">
    <source>
        <dbReference type="ARBA" id="ARBA00004123"/>
    </source>
</evidence>
<sequence length="643" mass="70629">MSKAEHMGVSPSKVSHAKSYSCPAQTTLENTHEPSAEYKFGGYPEERHKLECEIIQTEAGDSSAAVLQSCSGEVVQPSTDDLTKSLLIDLDPPPDNARSDPFDNSPRPISTAMDQKLEPSATSVNTACVRSESSKAIDSSILLDEPRNSNTELSSCIANETSQASLEDLANDSRAEDAGLSLIEASNSDLIDEGSYSQQTTSGQTREFPSDRACCKPLEERQRPGSELAENESMEIGTGLSSGSAIENLEPLTELVTTSCPIKHIGMPPGDDISIPANEQIRPTHDNESKYPDCEHLEKLSGIVIGITSQGVPGVERTSKLSGKKYISSSRKSDRVLRSKSQEKPKAPESSNNSTNVNSTGEEKGKRRKKRRGKSIVVDEYSRIRARLRYLLNRMSYEQSLITAYSGEGWKGLRYVLFTFLYSPSHSSNSKLLSMLEPDSHQEKSAPFSGKRNIERLDYKKLYDETYGNISTSSDDDYTDTVAPRKRRKNTGDVAMGIANGDASVTENGMNSRKMNQELKKNEHSSGRTRQNSSFQDTNVSPAKTHGGKSLSGSSTKRFRPSAYKKLGEAVTQKLYSFFKENQYPDHAAKASLAEELGITFEQVNKWFMNARWSFNHSSPEGTSKSESASGKGSCEGHVRHSE</sequence>
<keyword evidence="3 4" id="KW-0371">Homeobox</keyword>
<feature type="domain" description="Homeobox" evidence="6">
    <location>
        <begin position="575"/>
        <end position="618"/>
    </location>
</feature>